<reference evidence="2" key="1">
    <citation type="submission" date="2023-06" db="EMBL/GenBank/DDBJ databases">
        <title>Genomic analysis of the entomopathogenic nematode Steinernema hermaphroditum.</title>
        <authorList>
            <person name="Schwarz E.M."/>
            <person name="Heppert J.K."/>
            <person name="Baniya A."/>
            <person name="Schwartz H.T."/>
            <person name="Tan C.-H."/>
            <person name="Antoshechkin I."/>
            <person name="Sternberg P.W."/>
            <person name="Goodrich-Blair H."/>
            <person name="Dillman A.R."/>
        </authorList>
    </citation>
    <scope>NUCLEOTIDE SEQUENCE</scope>
    <source>
        <strain evidence="2">PS9179</strain>
        <tissue evidence="2">Whole animal</tissue>
    </source>
</reference>
<evidence type="ECO:0000313" key="3">
    <source>
        <dbReference type="Proteomes" id="UP001175271"/>
    </source>
</evidence>
<keyword evidence="1" id="KW-1133">Transmembrane helix</keyword>
<keyword evidence="1" id="KW-0472">Membrane</keyword>
<dbReference type="AlphaFoldDB" id="A0AA39H779"/>
<keyword evidence="1" id="KW-0812">Transmembrane</keyword>
<name>A0AA39H779_9BILA</name>
<accession>A0AA39H779</accession>
<gene>
    <name evidence="2" type="ORF">QR680_015294</name>
</gene>
<feature type="transmembrane region" description="Helical" evidence="1">
    <location>
        <begin position="20"/>
        <end position="44"/>
    </location>
</feature>
<dbReference type="Proteomes" id="UP001175271">
    <property type="component" value="Unassembled WGS sequence"/>
</dbReference>
<evidence type="ECO:0000256" key="1">
    <source>
        <dbReference type="SAM" id="Phobius"/>
    </source>
</evidence>
<evidence type="ECO:0000313" key="2">
    <source>
        <dbReference type="EMBL" id="KAK0400523.1"/>
    </source>
</evidence>
<evidence type="ECO:0008006" key="4">
    <source>
        <dbReference type="Google" id="ProtNLM"/>
    </source>
</evidence>
<proteinExistence type="predicted"/>
<sequence length="92" mass="10381">MTPSPNRPRIKDDEQVPRNMGLSLLEVMVGLVLVLQLVIIAFFVDDKMERRGRRRDMQKLIRNVAIYEYSDLQSNPVVPDANANADANGDAV</sequence>
<organism evidence="2 3">
    <name type="scientific">Steinernema hermaphroditum</name>
    <dbReference type="NCBI Taxonomy" id="289476"/>
    <lineage>
        <taxon>Eukaryota</taxon>
        <taxon>Metazoa</taxon>
        <taxon>Ecdysozoa</taxon>
        <taxon>Nematoda</taxon>
        <taxon>Chromadorea</taxon>
        <taxon>Rhabditida</taxon>
        <taxon>Tylenchina</taxon>
        <taxon>Panagrolaimomorpha</taxon>
        <taxon>Strongyloidoidea</taxon>
        <taxon>Steinernematidae</taxon>
        <taxon>Steinernema</taxon>
    </lineage>
</organism>
<dbReference type="EMBL" id="JAUCMV010000004">
    <property type="protein sequence ID" value="KAK0400523.1"/>
    <property type="molecule type" value="Genomic_DNA"/>
</dbReference>
<comment type="caution">
    <text evidence="2">The sequence shown here is derived from an EMBL/GenBank/DDBJ whole genome shotgun (WGS) entry which is preliminary data.</text>
</comment>
<protein>
    <recommendedName>
        <fullName evidence="4">Prepilin-type N-terminal cleavage/methylation domain-containing protein</fullName>
    </recommendedName>
</protein>
<keyword evidence="3" id="KW-1185">Reference proteome</keyword>